<proteinExistence type="inferred from homology"/>
<comment type="similarity">
    <text evidence="1">Belongs to the short-chain dehydrogenases/reductases (SDR) family.</text>
</comment>
<dbReference type="SUPFAM" id="SSF51735">
    <property type="entry name" value="NAD(P)-binding Rossmann-fold domains"/>
    <property type="match status" value="1"/>
</dbReference>
<dbReference type="InterPro" id="IPR002347">
    <property type="entry name" value="SDR_fam"/>
</dbReference>
<keyword evidence="3" id="KW-1133">Transmembrane helix</keyword>
<evidence type="ECO:0000256" key="1">
    <source>
        <dbReference type="ARBA" id="ARBA00006484"/>
    </source>
</evidence>
<keyword evidence="3" id="KW-0472">Membrane</keyword>
<dbReference type="PANTHER" id="PTHR44196:SF1">
    <property type="entry name" value="DEHYDROGENASE_REDUCTASE SDR FAMILY MEMBER 7B"/>
    <property type="match status" value="1"/>
</dbReference>
<name>A0A7S4V9G6_9STRA</name>
<accession>A0A7S4V9G6</accession>
<keyword evidence="2" id="KW-0560">Oxidoreductase</keyword>
<protein>
    <submittedName>
        <fullName evidence="4">Uncharacterized protein</fullName>
    </submittedName>
</protein>
<dbReference type="EMBL" id="HBNS01024518">
    <property type="protein sequence ID" value="CAE4615649.1"/>
    <property type="molecule type" value="Transcribed_RNA"/>
</dbReference>
<feature type="transmembrane region" description="Helical" evidence="3">
    <location>
        <begin position="6"/>
        <end position="23"/>
    </location>
</feature>
<dbReference type="Pfam" id="PF00106">
    <property type="entry name" value="adh_short"/>
    <property type="match status" value="1"/>
</dbReference>
<organism evidence="4">
    <name type="scientific">Ditylum brightwellii</name>
    <dbReference type="NCBI Taxonomy" id="49249"/>
    <lineage>
        <taxon>Eukaryota</taxon>
        <taxon>Sar</taxon>
        <taxon>Stramenopiles</taxon>
        <taxon>Ochrophyta</taxon>
        <taxon>Bacillariophyta</taxon>
        <taxon>Mediophyceae</taxon>
        <taxon>Lithodesmiophycidae</taxon>
        <taxon>Lithodesmiales</taxon>
        <taxon>Lithodesmiaceae</taxon>
        <taxon>Ditylum</taxon>
    </lineage>
</organism>
<dbReference type="Gene3D" id="3.40.50.720">
    <property type="entry name" value="NAD(P)-binding Rossmann-like Domain"/>
    <property type="match status" value="1"/>
</dbReference>
<dbReference type="AlphaFoldDB" id="A0A7S4V9G6"/>
<dbReference type="PANTHER" id="PTHR44196">
    <property type="entry name" value="DEHYDROGENASE/REDUCTASE SDR FAMILY MEMBER 7B"/>
    <property type="match status" value="1"/>
</dbReference>
<dbReference type="GO" id="GO:0016491">
    <property type="term" value="F:oxidoreductase activity"/>
    <property type="evidence" value="ECO:0007669"/>
    <property type="project" value="UniProtKB-KW"/>
</dbReference>
<dbReference type="GO" id="GO:0016020">
    <property type="term" value="C:membrane"/>
    <property type="evidence" value="ECO:0007669"/>
    <property type="project" value="TreeGrafter"/>
</dbReference>
<gene>
    <name evidence="4" type="ORF">DBRI00130_LOCUS19333</name>
</gene>
<dbReference type="InterPro" id="IPR036291">
    <property type="entry name" value="NAD(P)-bd_dom_sf"/>
</dbReference>
<keyword evidence="3" id="KW-0812">Transmembrane</keyword>
<evidence type="ECO:0000313" key="4">
    <source>
        <dbReference type="EMBL" id="CAE4615649.1"/>
    </source>
</evidence>
<evidence type="ECO:0000256" key="3">
    <source>
        <dbReference type="SAM" id="Phobius"/>
    </source>
</evidence>
<sequence>MMNSCQIFSALIAILMAWIYLLIRSEPVRFTKNSQLFQNTYGEWAIVAGASEGLGAAWADALCEVGVHVVLVARREHALKELTQQLQNKYKGTNVMVDYWVQDLADPNLDVLFKTKILNQYDDNGDGNRLRQYGFLVYNAASSNIGSVTEIPLSAHQTTLDVNTRGVIQMTHTFSNYLQRHKRTGGMILMSSLSGEVGTAFVTNYAATKAWNTAYAHGLRHELQPYGIDVLACVAGPITTPNYVNVFGESRRNEFLEQRPDEVVSECLQSIGVRSSVRTGIIGKLSRFVTVRLLPLETALSIFHNELEKMLPP</sequence>
<reference evidence="4" key="1">
    <citation type="submission" date="2021-01" db="EMBL/GenBank/DDBJ databases">
        <authorList>
            <person name="Corre E."/>
            <person name="Pelletier E."/>
            <person name="Niang G."/>
            <person name="Scheremetjew M."/>
            <person name="Finn R."/>
            <person name="Kale V."/>
            <person name="Holt S."/>
            <person name="Cochrane G."/>
            <person name="Meng A."/>
            <person name="Brown T."/>
            <person name="Cohen L."/>
        </authorList>
    </citation>
    <scope>NUCLEOTIDE SEQUENCE</scope>
    <source>
        <strain evidence="4">GSO104</strain>
    </source>
</reference>
<dbReference type="PRINTS" id="PR00081">
    <property type="entry name" value="GDHRDH"/>
</dbReference>
<evidence type="ECO:0000256" key="2">
    <source>
        <dbReference type="ARBA" id="ARBA00023002"/>
    </source>
</evidence>